<dbReference type="InterPro" id="IPR015191">
    <property type="entry name" value="SelB_WHD4"/>
</dbReference>
<dbReference type="Gene3D" id="1.10.10.10">
    <property type="entry name" value="Winged helix-like DNA-binding domain superfamily/Winged helix DNA-binding domain"/>
    <property type="match status" value="1"/>
</dbReference>
<keyword evidence="3" id="KW-0963">Cytoplasm</keyword>
<dbReference type="Pfam" id="PF09107">
    <property type="entry name" value="WHD_3rd_SelB"/>
    <property type="match status" value="1"/>
</dbReference>
<dbReference type="PROSITE" id="PS51722">
    <property type="entry name" value="G_TR_2"/>
    <property type="match status" value="1"/>
</dbReference>
<keyword evidence="11" id="KW-1185">Reference proteome</keyword>
<proteinExistence type="predicted"/>
<dbReference type="SUPFAM" id="SSF50465">
    <property type="entry name" value="EF-Tu/eEF-1alpha/eIF2-gamma C-terminal domain"/>
    <property type="match status" value="1"/>
</dbReference>
<evidence type="ECO:0000256" key="2">
    <source>
        <dbReference type="ARBA" id="ARBA00015953"/>
    </source>
</evidence>
<dbReference type="InterPro" id="IPR057335">
    <property type="entry name" value="Beta-barrel_SelB"/>
</dbReference>
<dbReference type="Pfam" id="PF25461">
    <property type="entry name" value="Beta-barrel_SelB"/>
    <property type="match status" value="1"/>
</dbReference>
<dbReference type="InterPro" id="IPR000795">
    <property type="entry name" value="T_Tr_GTP-bd_dom"/>
</dbReference>
<dbReference type="Gene3D" id="1.10.10.2770">
    <property type="match status" value="1"/>
</dbReference>
<feature type="domain" description="Tr-type G" evidence="9">
    <location>
        <begin position="3"/>
        <end position="175"/>
    </location>
</feature>
<dbReference type="GO" id="GO:0005525">
    <property type="term" value="F:GTP binding"/>
    <property type="evidence" value="ECO:0007669"/>
    <property type="project" value="UniProtKB-KW"/>
</dbReference>
<evidence type="ECO:0000256" key="5">
    <source>
        <dbReference type="ARBA" id="ARBA00022917"/>
    </source>
</evidence>
<dbReference type="PANTHER" id="PTHR43721">
    <property type="entry name" value="ELONGATION FACTOR TU-RELATED"/>
    <property type="match status" value="1"/>
</dbReference>
<evidence type="ECO:0000313" key="10">
    <source>
        <dbReference type="EMBL" id="TBL76331.1"/>
    </source>
</evidence>
<name>A0A4Q9DQ13_9BACL</name>
<dbReference type="InterPro" id="IPR015190">
    <property type="entry name" value="Elong_fac_SelB-wing-hlx_typ-2"/>
</dbReference>
<evidence type="ECO:0000256" key="1">
    <source>
        <dbReference type="ARBA" id="ARBA00004496"/>
    </source>
</evidence>
<dbReference type="InterPro" id="IPR004161">
    <property type="entry name" value="EFTu-like_2"/>
</dbReference>
<dbReference type="InterPro" id="IPR009001">
    <property type="entry name" value="Transl_elong_EF1A/Init_IF2_C"/>
</dbReference>
<gene>
    <name evidence="10" type="primary">selB</name>
    <name evidence="10" type="ORF">EYB31_20285</name>
</gene>
<dbReference type="Proteomes" id="UP000293142">
    <property type="component" value="Unassembled WGS sequence"/>
</dbReference>
<dbReference type="InterPro" id="IPR027417">
    <property type="entry name" value="P-loop_NTPase"/>
</dbReference>
<evidence type="ECO:0000259" key="9">
    <source>
        <dbReference type="PROSITE" id="PS51722"/>
    </source>
</evidence>
<evidence type="ECO:0000256" key="8">
    <source>
        <dbReference type="ARBA" id="ARBA00031615"/>
    </source>
</evidence>
<dbReference type="InterPro" id="IPR009000">
    <property type="entry name" value="Transl_B-barrel_sf"/>
</dbReference>
<evidence type="ECO:0000256" key="4">
    <source>
        <dbReference type="ARBA" id="ARBA00022741"/>
    </source>
</evidence>
<dbReference type="InterPro" id="IPR036388">
    <property type="entry name" value="WH-like_DNA-bd_sf"/>
</dbReference>
<reference evidence="10 11" key="1">
    <citation type="submission" date="2019-02" db="EMBL/GenBank/DDBJ databases">
        <title>Paenibacillus sp. nov., isolated from surface-sterilized tissue of Thalictrum simplex L.</title>
        <authorList>
            <person name="Tuo L."/>
        </authorList>
    </citation>
    <scope>NUCLEOTIDE SEQUENCE [LARGE SCALE GENOMIC DNA]</scope>
    <source>
        <strain evidence="10 11">N2SHLJ1</strain>
    </source>
</reference>
<dbReference type="GO" id="GO:0003924">
    <property type="term" value="F:GTPase activity"/>
    <property type="evidence" value="ECO:0007669"/>
    <property type="project" value="InterPro"/>
</dbReference>
<dbReference type="InterPro" id="IPR004535">
    <property type="entry name" value="Transl_elong_SelB"/>
</dbReference>
<dbReference type="AlphaFoldDB" id="A0A4Q9DQ13"/>
<evidence type="ECO:0000256" key="7">
    <source>
        <dbReference type="ARBA" id="ARBA00025526"/>
    </source>
</evidence>
<organism evidence="10 11">
    <name type="scientific">Paenibacillus thalictri</name>
    <dbReference type="NCBI Taxonomy" id="2527873"/>
    <lineage>
        <taxon>Bacteria</taxon>
        <taxon>Bacillati</taxon>
        <taxon>Bacillota</taxon>
        <taxon>Bacilli</taxon>
        <taxon>Bacillales</taxon>
        <taxon>Paenibacillaceae</taxon>
        <taxon>Paenibacillus</taxon>
    </lineage>
</organism>
<dbReference type="Pfam" id="PF09106">
    <property type="entry name" value="WHD_2nd_SelB"/>
    <property type="match status" value="1"/>
</dbReference>
<evidence type="ECO:0000256" key="6">
    <source>
        <dbReference type="ARBA" id="ARBA00023134"/>
    </source>
</evidence>
<dbReference type="InterPro" id="IPR050055">
    <property type="entry name" value="EF-Tu_GTPase"/>
</dbReference>
<dbReference type="CDD" id="cd03696">
    <property type="entry name" value="SelB_II"/>
    <property type="match status" value="1"/>
</dbReference>
<keyword evidence="6" id="KW-0342">GTP-binding</keyword>
<dbReference type="InterPro" id="IPR005225">
    <property type="entry name" value="Small_GTP-bd"/>
</dbReference>
<dbReference type="SUPFAM" id="SSF46785">
    <property type="entry name" value="Winged helix' DNA-binding domain"/>
    <property type="match status" value="1"/>
</dbReference>
<dbReference type="CDD" id="cd15491">
    <property type="entry name" value="selB_III"/>
    <property type="match status" value="1"/>
</dbReference>
<dbReference type="EMBL" id="SIRE01000014">
    <property type="protein sequence ID" value="TBL76331.1"/>
    <property type="molecule type" value="Genomic_DNA"/>
</dbReference>
<dbReference type="Gene3D" id="3.40.50.300">
    <property type="entry name" value="P-loop containing nucleotide triphosphate hydrolases"/>
    <property type="match status" value="1"/>
</dbReference>
<dbReference type="SUPFAM" id="SSF52540">
    <property type="entry name" value="P-loop containing nucleoside triphosphate hydrolases"/>
    <property type="match status" value="1"/>
</dbReference>
<evidence type="ECO:0000313" key="11">
    <source>
        <dbReference type="Proteomes" id="UP000293142"/>
    </source>
</evidence>
<keyword evidence="4" id="KW-0547">Nucleotide-binding</keyword>
<dbReference type="Gene3D" id="2.40.30.10">
    <property type="entry name" value="Translation factors"/>
    <property type="match status" value="1"/>
</dbReference>
<keyword evidence="10" id="KW-0251">Elongation factor</keyword>
<comment type="subcellular location">
    <subcellularLocation>
        <location evidence="1">Cytoplasm</location>
    </subcellularLocation>
</comment>
<dbReference type="GO" id="GO:0003746">
    <property type="term" value="F:translation elongation factor activity"/>
    <property type="evidence" value="ECO:0007669"/>
    <property type="project" value="UniProtKB-KW"/>
</dbReference>
<dbReference type="NCBIfam" id="TIGR00231">
    <property type="entry name" value="small_GTP"/>
    <property type="match status" value="1"/>
</dbReference>
<dbReference type="GO" id="GO:0005737">
    <property type="term" value="C:cytoplasm"/>
    <property type="evidence" value="ECO:0007669"/>
    <property type="project" value="UniProtKB-SubCell"/>
</dbReference>
<dbReference type="GO" id="GO:0001514">
    <property type="term" value="P:selenocysteine incorporation"/>
    <property type="evidence" value="ECO:0007669"/>
    <property type="project" value="InterPro"/>
</dbReference>
<evidence type="ECO:0000256" key="3">
    <source>
        <dbReference type="ARBA" id="ARBA00022490"/>
    </source>
</evidence>
<dbReference type="PANTHER" id="PTHR43721:SF22">
    <property type="entry name" value="ELONGATION FACTOR TU, MITOCHONDRIAL"/>
    <property type="match status" value="1"/>
</dbReference>
<accession>A0A4Q9DQ13</accession>
<dbReference type="SUPFAM" id="SSF50447">
    <property type="entry name" value="Translation proteins"/>
    <property type="match status" value="1"/>
</dbReference>
<comment type="function">
    <text evidence="7">Translation factor necessary for the incorporation of selenocysteine into proteins. It probably replaces EF-Tu for the insertion of selenocysteine directed by the UGA codon. SelB binds GTP and GDP.</text>
</comment>
<comment type="caution">
    <text evidence="10">The sequence shown here is derived from an EMBL/GenBank/DDBJ whole genome shotgun (WGS) entry which is preliminary data.</text>
</comment>
<dbReference type="InterPro" id="IPR036390">
    <property type="entry name" value="WH_DNA-bd_sf"/>
</dbReference>
<dbReference type="RefSeq" id="WP_131015238.1">
    <property type="nucleotide sequence ID" value="NZ_SIRE01000014.1"/>
</dbReference>
<protein>
    <recommendedName>
        <fullName evidence="2">Selenocysteine-specific elongation factor</fullName>
    </recommendedName>
    <alternativeName>
        <fullName evidence="8">SelB translation factor</fullName>
    </alternativeName>
</protein>
<dbReference type="Pfam" id="PF00009">
    <property type="entry name" value="GTP_EFTU"/>
    <property type="match status" value="1"/>
</dbReference>
<dbReference type="NCBIfam" id="TIGR00475">
    <property type="entry name" value="selB"/>
    <property type="match status" value="1"/>
</dbReference>
<dbReference type="OrthoDB" id="9804504at2"/>
<keyword evidence="5" id="KW-0648">Protein biosynthesis</keyword>
<dbReference type="GO" id="GO:0003723">
    <property type="term" value="F:RNA binding"/>
    <property type="evidence" value="ECO:0007669"/>
    <property type="project" value="InterPro"/>
</dbReference>
<dbReference type="Pfam" id="PF03144">
    <property type="entry name" value="GTP_EFTU_D2"/>
    <property type="match status" value="1"/>
</dbReference>
<dbReference type="CDD" id="cd04171">
    <property type="entry name" value="SelB"/>
    <property type="match status" value="1"/>
</dbReference>
<sequence>MNPRFYTIGMAGHIDHGKTTLTKALTNINTDRLKEEIERQISIELGYAPFPLGEYETSIVDVPGHEKFIRQMIAGVAGIDLVILVIAADEGMMPQTKEHLEILSFLGIEHGVIAVTKCDRVEPDFIELIMEDIQSGVKDTVFEQADIVCVDSVTGTGLEQLKLAIMQNLSGIKQRDAKGEFRLPIDQVFTLRGQGSIVRGTIYEGTVHKGDTLTLLPHNIPVKVRQMQMHNKEKESAIAGQRVAINLGGMPKETIKRGHVLVASDHFTLTRTIDVSLQSVKDLQHPVKQRTSVKFHSGTVEVMGKIVLFDRKEVNGDEQVLCQIRLNEPVAVKRGDRFVLRRPSPVETIGGGWIIDPFGEKYRFGEETVRKLERKREGSPEDRLLDILSKNRMLSKASLLQTASFDAVTLEMMLSSLLADGRVIALEGDAYTTSGVYDQVRSELQTQLEQYHFSYPMRFGMNKAECVQGQQGTPALLVETVINREVESGACKRDKQFISLASFEPHFPPEWSQPLETALARLEADELGVQSLDDYIAEVKAPKQVTPEIKRFLLQTKVIIPLDEKHCIHHRTFNNQLYRLYQGTNGQPFSFQDAKAVLNATRKGLVPFLELLDQLRYTQRSEEQRKWLKPVEQQS</sequence>